<dbReference type="OrthoDB" id="675397at2"/>
<dbReference type="RefSeq" id="WP_034887960.1">
    <property type="nucleotide sequence ID" value="NZ_JRUQ01000007.1"/>
</dbReference>
<dbReference type="EC" id="3.1.4.52" evidence="2"/>
<dbReference type="CDD" id="cd01948">
    <property type="entry name" value="EAL"/>
    <property type="match status" value="1"/>
</dbReference>
<keyword evidence="12" id="KW-1185">Reference proteome</keyword>
<organism evidence="11 12">
    <name type="scientific">Erwinia typographi</name>
    <dbReference type="NCBI Taxonomy" id="371042"/>
    <lineage>
        <taxon>Bacteria</taxon>
        <taxon>Pseudomonadati</taxon>
        <taxon>Pseudomonadota</taxon>
        <taxon>Gammaproteobacteria</taxon>
        <taxon>Enterobacterales</taxon>
        <taxon>Erwiniaceae</taxon>
        <taxon>Erwinia</taxon>
    </lineage>
</organism>
<dbReference type="InterPro" id="IPR035919">
    <property type="entry name" value="EAL_sf"/>
</dbReference>
<dbReference type="eggNOG" id="COG4943">
    <property type="taxonomic scope" value="Bacteria"/>
</dbReference>
<keyword evidence="5" id="KW-0812">Transmembrane</keyword>
<dbReference type="InterPro" id="IPR001633">
    <property type="entry name" value="EAL_dom"/>
</dbReference>
<dbReference type="Pfam" id="PF12792">
    <property type="entry name" value="CSS-motif"/>
    <property type="match status" value="1"/>
</dbReference>
<dbReference type="GO" id="GO:0071111">
    <property type="term" value="F:cyclic-guanylate-specific phosphodiesterase activity"/>
    <property type="evidence" value="ECO:0007669"/>
    <property type="project" value="UniProtKB-EC"/>
</dbReference>
<feature type="domain" description="EAL" evidence="10">
    <location>
        <begin position="266"/>
        <end position="515"/>
    </location>
</feature>
<protein>
    <recommendedName>
        <fullName evidence="2">cyclic-guanylate-specific phosphodiesterase</fullName>
        <ecNumber evidence="2">3.1.4.52</ecNumber>
    </recommendedName>
</protein>
<sequence>MQMSQEVLGQFRRKRLLIAVVVSALVLILTLAFRFMEEKGRIEQQSRTFADNAIQRFDRLFSPLDVAASNTLGLVGLPCEQVRFPLIEKLASLQTVRSIVLVDNDSMYCSSIFGAGDRQFSAIYPELAINNQRMMLSTDQYLLKGSPILLLWTPHDNANRSGILQTINIEMMSNYLLEPTLPWVERAVFNVGGKSLEYGNPMIEEAFPSDDEVSYEKASLRYPFTITLFGPSPSRLALSTLPSQLPLALLLSLLMAYIVWLATANRMSLSWQISYGITAREFMVYCQPLINSKTGDCNGIELLLRWHNPRQGWIPPDVFIPLAERQNLIAPLTRFVLREVVRQLPQMPACPSFHIAINVAASHFHNREIIDDLQRLWWPANPVPQLVVELTERDSLPEVDQRVVTHLHKIGVKLAIDDFGTGHSSLSYLKTLSPDVLKIDKVFTASIGTDAINATVTDMVISLAQRLNIGLVAEGVETAEQAVYLREKGVDVLQGYFYARPMPLSDFPKWLSEHKLTLAI</sequence>
<evidence type="ECO:0000256" key="5">
    <source>
        <dbReference type="ARBA" id="ARBA00022692"/>
    </source>
</evidence>
<accession>A0A0A3Z9G0</accession>
<evidence type="ECO:0000256" key="2">
    <source>
        <dbReference type="ARBA" id="ARBA00012282"/>
    </source>
</evidence>
<dbReference type="STRING" id="371042.NG99_02230"/>
<evidence type="ECO:0000256" key="9">
    <source>
        <dbReference type="ARBA" id="ARBA00034290"/>
    </source>
</evidence>
<evidence type="ECO:0000256" key="8">
    <source>
        <dbReference type="ARBA" id="ARBA00023136"/>
    </source>
</evidence>
<dbReference type="InterPro" id="IPR050706">
    <property type="entry name" value="Cyclic-di-GMP_PDE-like"/>
</dbReference>
<evidence type="ECO:0000256" key="4">
    <source>
        <dbReference type="ARBA" id="ARBA00022636"/>
    </source>
</evidence>
<dbReference type="SMART" id="SM00052">
    <property type="entry name" value="EAL"/>
    <property type="match status" value="1"/>
</dbReference>
<keyword evidence="8" id="KW-0472">Membrane</keyword>
<comment type="subcellular location">
    <subcellularLocation>
        <location evidence="1">Cell membrane</location>
        <topology evidence="1">Multi-pass membrane protein</topology>
    </subcellularLocation>
</comment>
<dbReference type="EMBL" id="JRUQ01000007">
    <property type="protein sequence ID" value="KGT95727.1"/>
    <property type="molecule type" value="Genomic_DNA"/>
</dbReference>
<evidence type="ECO:0000313" key="12">
    <source>
        <dbReference type="Proteomes" id="UP000030351"/>
    </source>
</evidence>
<dbReference type="GO" id="GO:0005886">
    <property type="term" value="C:plasma membrane"/>
    <property type="evidence" value="ECO:0007669"/>
    <property type="project" value="UniProtKB-SubCell"/>
</dbReference>
<keyword evidence="4" id="KW-0973">c-di-GMP</keyword>
<evidence type="ECO:0000313" key="11">
    <source>
        <dbReference type="EMBL" id="KGT95727.1"/>
    </source>
</evidence>
<dbReference type="Pfam" id="PF00563">
    <property type="entry name" value="EAL"/>
    <property type="match status" value="1"/>
</dbReference>
<keyword evidence="3" id="KW-1003">Cell membrane</keyword>
<dbReference type="InterPro" id="IPR024744">
    <property type="entry name" value="CSS-motif_dom"/>
</dbReference>
<dbReference type="PANTHER" id="PTHR33121">
    <property type="entry name" value="CYCLIC DI-GMP PHOSPHODIESTERASE PDEF"/>
    <property type="match status" value="1"/>
</dbReference>
<name>A0A0A3Z9G0_9GAMM</name>
<dbReference type="Proteomes" id="UP000030351">
    <property type="component" value="Unassembled WGS sequence"/>
</dbReference>
<comment type="caution">
    <text evidence="11">The sequence shown here is derived from an EMBL/GenBank/DDBJ whole genome shotgun (WGS) entry which is preliminary data.</text>
</comment>
<gene>
    <name evidence="11" type="ORF">NG99_02230</name>
</gene>
<dbReference type="PANTHER" id="PTHR33121:SF79">
    <property type="entry name" value="CYCLIC DI-GMP PHOSPHODIESTERASE PDED-RELATED"/>
    <property type="match status" value="1"/>
</dbReference>
<evidence type="ECO:0000259" key="10">
    <source>
        <dbReference type="PROSITE" id="PS50883"/>
    </source>
</evidence>
<evidence type="ECO:0000256" key="1">
    <source>
        <dbReference type="ARBA" id="ARBA00004651"/>
    </source>
</evidence>
<dbReference type="AlphaFoldDB" id="A0A0A3Z9G0"/>
<proteinExistence type="predicted"/>
<evidence type="ECO:0000256" key="7">
    <source>
        <dbReference type="ARBA" id="ARBA00022989"/>
    </source>
</evidence>
<dbReference type="SUPFAM" id="SSF141868">
    <property type="entry name" value="EAL domain-like"/>
    <property type="match status" value="1"/>
</dbReference>
<dbReference type="PROSITE" id="PS50883">
    <property type="entry name" value="EAL"/>
    <property type="match status" value="1"/>
</dbReference>
<reference evidence="11 12" key="1">
    <citation type="submission" date="2014-10" db="EMBL/GenBank/DDBJ databases">
        <title>Genome sequence of Erwinia typographi M043b.</title>
        <authorList>
            <person name="Chan K.-G."/>
            <person name="Tan W.-S."/>
        </authorList>
    </citation>
    <scope>NUCLEOTIDE SEQUENCE [LARGE SCALE GENOMIC DNA]</scope>
    <source>
        <strain evidence="11 12">M043b</strain>
    </source>
</reference>
<evidence type="ECO:0000256" key="6">
    <source>
        <dbReference type="ARBA" id="ARBA00022801"/>
    </source>
</evidence>
<keyword evidence="6" id="KW-0378">Hydrolase</keyword>
<comment type="catalytic activity">
    <reaction evidence="9">
        <text>3',3'-c-di-GMP + H2O = 5'-phosphoguanylyl(3'-&gt;5')guanosine + H(+)</text>
        <dbReference type="Rhea" id="RHEA:24902"/>
        <dbReference type="ChEBI" id="CHEBI:15377"/>
        <dbReference type="ChEBI" id="CHEBI:15378"/>
        <dbReference type="ChEBI" id="CHEBI:58754"/>
        <dbReference type="ChEBI" id="CHEBI:58805"/>
        <dbReference type="EC" id="3.1.4.52"/>
    </reaction>
</comment>
<evidence type="ECO:0000256" key="3">
    <source>
        <dbReference type="ARBA" id="ARBA00022475"/>
    </source>
</evidence>
<dbReference type="Gene3D" id="3.20.20.450">
    <property type="entry name" value="EAL domain"/>
    <property type="match status" value="1"/>
</dbReference>
<keyword evidence="7" id="KW-1133">Transmembrane helix</keyword>